<organism evidence="1 2">
    <name type="scientific">Comamonas flocculans</name>
    <dbReference type="NCBI Taxonomy" id="2597701"/>
    <lineage>
        <taxon>Bacteria</taxon>
        <taxon>Pseudomonadati</taxon>
        <taxon>Pseudomonadota</taxon>
        <taxon>Betaproteobacteria</taxon>
        <taxon>Burkholderiales</taxon>
        <taxon>Comamonadaceae</taxon>
        <taxon>Comamonas</taxon>
    </lineage>
</organism>
<dbReference type="InterPro" id="IPR026365">
    <property type="entry name" value="BcepMu_gp16"/>
</dbReference>
<dbReference type="InterPro" id="IPR001387">
    <property type="entry name" value="Cro/C1-type_HTH"/>
</dbReference>
<dbReference type="CDD" id="cd00093">
    <property type="entry name" value="HTH_XRE"/>
    <property type="match status" value="1"/>
</dbReference>
<dbReference type="Pfam" id="PF13560">
    <property type="entry name" value="HTH_31"/>
    <property type="match status" value="1"/>
</dbReference>
<dbReference type="NCBIfam" id="TIGR04111">
    <property type="entry name" value="BcepMu_gp16"/>
    <property type="match status" value="1"/>
</dbReference>
<evidence type="ECO:0000313" key="1">
    <source>
        <dbReference type="EMBL" id="QEA14254.1"/>
    </source>
</evidence>
<name>A0A5B8RZH8_9BURK</name>
<dbReference type="EMBL" id="CP042344">
    <property type="protein sequence ID" value="QEA14254.1"/>
    <property type="molecule type" value="Genomic_DNA"/>
</dbReference>
<dbReference type="Proteomes" id="UP000321199">
    <property type="component" value="Chromosome"/>
</dbReference>
<gene>
    <name evidence="1" type="ORF">FOZ74_15120</name>
</gene>
<protein>
    <submittedName>
        <fullName evidence="1">Helix-turn-helix domain-containing protein</fullName>
    </submittedName>
</protein>
<keyword evidence="2" id="KW-1185">Reference proteome</keyword>
<dbReference type="GO" id="GO:0003677">
    <property type="term" value="F:DNA binding"/>
    <property type="evidence" value="ECO:0007669"/>
    <property type="project" value="InterPro"/>
</dbReference>
<sequence>MSKTLRTTAQARQWMDEQGLSQAELARRFGVTSSLVDAILRGGKPCKRGASHNIAVFLGLKHGQAVAARQPYRGRTTQAASAGAGA</sequence>
<dbReference type="RefSeq" id="WP_146913852.1">
    <property type="nucleotide sequence ID" value="NZ_CP042344.1"/>
</dbReference>
<dbReference type="SUPFAM" id="SSF47413">
    <property type="entry name" value="lambda repressor-like DNA-binding domains"/>
    <property type="match status" value="1"/>
</dbReference>
<accession>A0A5B8RZH8</accession>
<evidence type="ECO:0000313" key="2">
    <source>
        <dbReference type="Proteomes" id="UP000321199"/>
    </source>
</evidence>
<reference evidence="1 2" key="1">
    <citation type="submission" date="2019-07" db="EMBL/GenBank/DDBJ databases">
        <title>Complete genome sequence of Comamonas sp. NLF 7-7 isolated from livestock.</title>
        <authorList>
            <person name="Kim D.H."/>
            <person name="Kim J.G."/>
        </authorList>
    </citation>
    <scope>NUCLEOTIDE SEQUENCE [LARGE SCALE GENOMIC DNA]</scope>
    <source>
        <strain evidence="1 2">NLF 7-7</strain>
    </source>
</reference>
<dbReference type="KEGG" id="cof:FOZ74_15120"/>
<dbReference type="InterPro" id="IPR010982">
    <property type="entry name" value="Lambda_DNA-bd_dom_sf"/>
</dbReference>
<dbReference type="OrthoDB" id="5679056at2"/>
<dbReference type="Gene3D" id="1.10.260.40">
    <property type="entry name" value="lambda repressor-like DNA-binding domains"/>
    <property type="match status" value="1"/>
</dbReference>
<proteinExistence type="predicted"/>
<dbReference type="AlphaFoldDB" id="A0A5B8RZH8"/>